<dbReference type="InterPro" id="IPR004540">
    <property type="entry name" value="Transl_elong_EFG/EF2"/>
</dbReference>
<dbReference type="InterPro" id="IPR005517">
    <property type="entry name" value="Transl_elong_EFG/EF2_IV"/>
</dbReference>
<dbReference type="InterPro" id="IPR047872">
    <property type="entry name" value="EFG_IV"/>
</dbReference>
<dbReference type="InterPro" id="IPR020568">
    <property type="entry name" value="Ribosomal_Su5_D2-typ_SF"/>
</dbReference>
<dbReference type="SUPFAM" id="SSF50447">
    <property type="entry name" value="Translation proteins"/>
    <property type="match status" value="1"/>
</dbReference>
<keyword evidence="5 8" id="KW-0648">Protein biosynthesis</keyword>
<evidence type="ECO:0000256" key="2">
    <source>
        <dbReference type="ARBA" id="ARBA00017872"/>
    </source>
</evidence>
<dbReference type="Gene3D" id="3.30.70.240">
    <property type="match status" value="1"/>
</dbReference>
<keyword evidence="6 8" id="KW-0342">GTP-binding</keyword>
<dbReference type="CDD" id="cd04088">
    <property type="entry name" value="EFG_mtEFG_II"/>
    <property type="match status" value="1"/>
</dbReference>
<dbReference type="GO" id="GO:0003924">
    <property type="term" value="F:GTPase activity"/>
    <property type="evidence" value="ECO:0007669"/>
    <property type="project" value="InterPro"/>
</dbReference>
<dbReference type="Pfam" id="PF03144">
    <property type="entry name" value="GTP_EFTU_D2"/>
    <property type="match status" value="1"/>
</dbReference>
<dbReference type="EMBL" id="CP128385">
    <property type="protein sequence ID" value="WMI30437.1"/>
    <property type="molecule type" value="Genomic_DNA"/>
</dbReference>
<dbReference type="InterPro" id="IPR031157">
    <property type="entry name" value="G_TR_CS"/>
</dbReference>
<dbReference type="Proteomes" id="UP001238843">
    <property type="component" value="Chromosome"/>
</dbReference>
<dbReference type="SUPFAM" id="SSF52540">
    <property type="entry name" value="P-loop containing nucleoside triphosphate hydrolases"/>
    <property type="match status" value="1"/>
</dbReference>
<dbReference type="CDD" id="cd03713">
    <property type="entry name" value="EFG_mtEFG_C"/>
    <property type="match status" value="1"/>
</dbReference>
<dbReference type="HAMAP" id="MF_00054_B">
    <property type="entry name" value="EF_G_EF_2_B"/>
    <property type="match status" value="1"/>
</dbReference>
<dbReference type="NCBIfam" id="NF009381">
    <property type="entry name" value="PRK12740.1-5"/>
    <property type="match status" value="1"/>
</dbReference>
<dbReference type="InterPro" id="IPR014721">
    <property type="entry name" value="Ribsml_uS5_D2-typ_fold_subgr"/>
</dbReference>
<sequence length="690" mass="77259">MKHPITDIRNIGIAAHIDAGKTTTTERILYYSGVVHKIGEVHKGTTVTDWMEQERERGITITSAAISCFWKPNISIFKNNHLINIIDTPGHVDFTAEVERSLRVLDGVIGVFCSVAGVQPQSETVWRQMNRYKVPRIVFVNKMDRVGADFYKCIGDIKQKLENKVHPLFLPIGRESEFNGLIDIVNENAYIYDLNDKLGMKFHTTDVPESYTKLFKQYRESLIEYLADIDDDVAEVYLNNTWENVESGFLKKRIRKHVLSRSLVLAMPGSSFKNKGVQMLLDSIVDYLPSPADLKPVALYEKNEVNSYLSFSDSCTVGLVFKIWTDPFVGKLIFYRLYSGCLKKGSLLYNPRTKKKEKVTRIIIMKADTKEDVDIVYSGNICALVGVRDVITGDTLSDLSDDFVLEPPSFPDPVISMSIEPLTKFDREKLSLSLKKLSEEDPTFKVKSNYETGQTLISGMGELHLDIIKDRLLREFKIKAISGKPQIAFKEAITKDSEGEGKYIKQSGGRGQYGHVLLTLQLGERGSGVKVFNKITGGSIPKEYIKPVFEGINSALKEGILLGYPVTDVTVSINDGSFHEVDSSELAFKLAGILAVKNALSKANCILLEPIMKVDVFTPSEFQGDLIADISRRRGSIDKINTESNSVGIRSFIPLENMFGYSTDLRSLSKGRANYSMVPSHFSKSPKTLT</sequence>
<dbReference type="GO" id="GO:0003746">
    <property type="term" value="F:translation elongation factor activity"/>
    <property type="evidence" value="ECO:0007669"/>
    <property type="project" value="UniProtKB-UniRule"/>
</dbReference>
<dbReference type="GO" id="GO:0005737">
    <property type="term" value="C:cytoplasm"/>
    <property type="evidence" value="ECO:0007669"/>
    <property type="project" value="UniProtKB-SubCell"/>
</dbReference>
<feature type="binding site" evidence="8">
    <location>
        <begin position="87"/>
        <end position="91"/>
    </location>
    <ligand>
        <name>GTP</name>
        <dbReference type="ChEBI" id="CHEBI:37565"/>
    </ligand>
</feature>
<evidence type="ECO:0000256" key="6">
    <source>
        <dbReference type="ARBA" id="ARBA00023134"/>
    </source>
</evidence>
<dbReference type="InterPro" id="IPR009022">
    <property type="entry name" value="EFG_III"/>
</dbReference>
<dbReference type="Gene3D" id="3.30.70.870">
    <property type="entry name" value="Elongation Factor G (Translational Gtpase), domain 3"/>
    <property type="match status" value="1"/>
</dbReference>
<evidence type="ECO:0000313" key="10">
    <source>
        <dbReference type="EMBL" id="WMI30437.1"/>
    </source>
</evidence>
<feature type="binding site" evidence="8">
    <location>
        <begin position="15"/>
        <end position="22"/>
    </location>
    <ligand>
        <name>GTP</name>
        <dbReference type="ChEBI" id="CHEBI:37565"/>
    </ligand>
</feature>
<dbReference type="SUPFAM" id="SSF54211">
    <property type="entry name" value="Ribosomal protein S5 domain 2-like"/>
    <property type="match status" value="1"/>
</dbReference>
<dbReference type="AlphaFoldDB" id="A0AA51GDZ3"/>
<accession>A0AA51GDZ3</accession>
<dbReference type="Pfam" id="PF00009">
    <property type="entry name" value="GTP_EFTU"/>
    <property type="match status" value="1"/>
</dbReference>
<reference evidence="10" key="2">
    <citation type="submission" date="2023-06" db="EMBL/GenBank/DDBJ databases">
        <authorList>
            <person name="Williams T.J."/>
            <person name="Allen M.A."/>
            <person name="Ivanova N."/>
            <person name="Huntemann M."/>
            <person name="Haque S."/>
            <person name="Hancock A.M."/>
            <person name="Brazendale S."/>
            <person name="Cavicchioli R."/>
        </authorList>
    </citation>
    <scope>NUCLEOTIDE SEQUENCE</scope>
    <source>
        <strain evidence="10">MAG_Ga0307966_1000010</strain>
    </source>
</reference>
<dbReference type="NCBIfam" id="TIGR00231">
    <property type="entry name" value="small_GTP"/>
    <property type="match status" value="1"/>
</dbReference>
<dbReference type="PROSITE" id="PS51722">
    <property type="entry name" value="G_TR_2"/>
    <property type="match status" value="1"/>
</dbReference>
<evidence type="ECO:0000256" key="3">
    <source>
        <dbReference type="ARBA" id="ARBA00022741"/>
    </source>
</evidence>
<keyword evidence="3 8" id="KW-0547">Nucleotide-binding</keyword>
<evidence type="ECO:0000256" key="4">
    <source>
        <dbReference type="ARBA" id="ARBA00022768"/>
    </source>
</evidence>
<dbReference type="PANTHER" id="PTHR43261:SF1">
    <property type="entry name" value="RIBOSOME-RELEASING FACTOR 2, MITOCHONDRIAL"/>
    <property type="match status" value="1"/>
</dbReference>
<dbReference type="GO" id="GO:0005525">
    <property type="term" value="F:GTP binding"/>
    <property type="evidence" value="ECO:0007669"/>
    <property type="project" value="UniProtKB-UniRule"/>
</dbReference>
<dbReference type="Pfam" id="PF14492">
    <property type="entry name" value="EFG_III"/>
    <property type="match status" value="1"/>
</dbReference>
<dbReference type="Pfam" id="PF00679">
    <property type="entry name" value="EFG_C"/>
    <property type="match status" value="1"/>
</dbReference>
<comment type="function">
    <text evidence="7 8">Catalyzes the GTP-dependent ribosomal translocation step during translation elongation. During this step, the ribosome changes from the pre-translocational (PRE) to the post-translocational (POST) state as the newly formed A-site-bound peptidyl-tRNA and P-site-bound deacylated tRNA move to the P and E sites, respectively. Catalyzes the coordinated movement of the two tRNA molecules, the mRNA and conformational changes in the ribosome.</text>
</comment>
<dbReference type="FunFam" id="3.40.50.300:FF:000029">
    <property type="entry name" value="Elongation factor G"/>
    <property type="match status" value="1"/>
</dbReference>
<keyword evidence="8" id="KW-0963">Cytoplasm</keyword>
<dbReference type="FunFam" id="3.30.70.870:FF:000001">
    <property type="entry name" value="Elongation factor G"/>
    <property type="match status" value="1"/>
</dbReference>
<dbReference type="PROSITE" id="PS00301">
    <property type="entry name" value="G_TR_1"/>
    <property type="match status" value="1"/>
</dbReference>
<dbReference type="Gene3D" id="3.40.50.300">
    <property type="entry name" value="P-loop containing nucleotide triphosphate hydrolases"/>
    <property type="match status" value="1"/>
</dbReference>
<evidence type="ECO:0000256" key="1">
    <source>
        <dbReference type="ARBA" id="ARBA00005870"/>
    </source>
</evidence>
<dbReference type="InterPro" id="IPR035649">
    <property type="entry name" value="EFG_V"/>
</dbReference>
<dbReference type="SMART" id="SM00889">
    <property type="entry name" value="EFG_IV"/>
    <property type="match status" value="1"/>
</dbReference>
<keyword evidence="4 8" id="KW-0251">Elongation factor</keyword>
<proteinExistence type="inferred from homology"/>
<dbReference type="FunFam" id="3.30.70.240:FF:000001">
    <property type="entry name" value="Elongation factor G"/>
    <property type="match status" value="1"/>
</dbReference>
<dbReference type="InterPro" id="IPR000795">
    <property type="entry name" value="T_Tr_GTP-bd_dom"/>
</dbReference>
<dbReference type="GO" id="GO:0032790">
    <property type="term" value="P:ribosome disassembly"/>
    <property type="evidence" value="ECO:0007669"/>
    <property type="project" value="TreeGrafter"/>
</dbReference>
<dbReference type="Gene3D" id="3.30.230.10">
    <property type="match status" value="1"/>
</dbReference>
<dbReference type="InterPro" id="IPR004161">
    <property type="entry name" value="EFTu-like_2"/>
</dbReference>
<reference evidence="10" key="1">
    <citation type="journal article" date="2021" name="Front. Microbiol.">
        <title>Genome Analysis of a Verrucomicrobial Endosymbiont With a Tiny Genome Discovered in an Antarctic Lake.</title>
        <authorList>
            <person name="Williams T.J."/>
            <person name="Allen M.A."/>
            <person name="Ivanova N."/>
            <person name="Huntemann M."/>
            <person name="Haque S."/>
            <person name="Hancock A.M."/>
            <person name="Brazendale S."/>
            <person name="Cavicchioli R."/>
        </authorList>
    </citation>
    <scope>NUCLEOTIDE SEQUENCE</scope>
    <source>
        <strain evidence="10">MAG_Ga0307966_1000010</strain>
    </source>
</reference>
<dbReference type="SUPFAM" id="SSF54980">
    <property type="entry name" value="EF-G C-terminal domain-like"/>
    <property type="match status" value="2"/>
</dbReference>
<evidence type="ECO:0000256" key="8">
    <source>
        <dbReference type="HAMAP-Rule" id="MF_00054"/>
    </source>
</evidence>
<dbReference type="Gene3D" id="2.40.30.10">
    <property type="entry name" value="Translation factors"/>
    <property type="match status" value="1"/>
</dbReference>
<gene>
    <name evidence="8 10" type="primary">fusA</name>
    <name evidence="10" type="ORF">QTO32_00780</name>
</gene>
<organism evidence="10">
    <name type="scientific">Candidatus Organicella extenuata</name>
    <dbReference type="NCBI Taxonomy" id="2841811"/>
    <lineage>
        <taxon>Bacteria</taxon>
        <taxon>Pseudomonadati</taxon>
        <taxon>Verrucomicrobiota</taxon>
        <taxon>Candidatus Organicella</taxon>
    </lineage>
</organism>
<comment type="subcellular location">
    <subcellularLocation>
        <location evidence="8">Cytoplasm</location>
    </subcellularLocation>
</comment>
<evidence type="ECO:0000256" key="5">
    <source>
        <dbReference type="ARBA" id="ARBA00022917"/>
    </source>
</evidence>
<dbReference type="SMART" id="SM00838">
    <property type="entry name" value="EFG_C"/>
    <property type="match status" value="1"/>
</dbReference>
<dbReference type="Pfam" id="PF03764">
    <property type="entry name" value="EFG_IV"/>
    <property type="match status" value="1"/>
</dbReference>
<name>A0AA51GDZ3_9BACT</name>
<dbReference type="InterPro" id="IPR000640">
    <property type="entry name" value="EFG_V-like"/>
</dbReference>
<dbReference type="PRINTS" id="PR00315">
    <property type="entry name" value="ELONGATNFCT"/>
</dbReference>
<dbReference type="CDD" id="cd01886">
    <property type="entry name" value="EF-G"/>
    <property type="match status" value="1"/>
</dbReference>
<dbReference type="InterPro" id="IPR035647">
    <property type="entry name" value="EFG_III/V"/>
</dbReference>
<dbReference type="InterPro" id="IPR027417">
    <property type="entry name" value="P-loop_NTPase"/>
</dbReference>
<dbReference type="InterPro" id="IPR041095">
    <property type="entry name" value="EFG_II"/>
</dbReference>
<dbReference type="PANTHER" id="PTHR43261">
    <property type="entry name" value="TRANSLATION ELONGATION FACTOR G-RELATED"/>
    <property type="match status" value="1"/>
</dbReference>
<comment type="similarity">
    <text evidence="1 8">Belongs to the TRAFAC class translation factor GTPase superfamily. Classic translation factor GTPase family. EF-G/EF-2 subfamily.</text>
</comment>
<protein>
    <recommendedName>
        <fullName evidence="2 8">Elongation factor G</fullName>
        <shortName evidence="8">EF-G</shortName>
    </recommendedName>
</protein>
<dbReference type="InterPro" id="IPR009000">
    <property type="entry name" value="Transl_B-barrel_sf"/>
</dbReference>
<dbReference type="NCBIfam" id="TIGR00484">
    <property type="entry name" value="EF-G"/>
    <property type="match status" value="1"/>
</dbReference>
<feature type="domain" description="Tr-type G" evidence="9">
    <location>
        <begin position="6"/>
        <end position="292"/>
    </location>
</feature>
<dbReference type="InterPro" id="IPR005225">
    <property type="entry name" value="Small_GTP-bd"/>
</dbReference>
<feature type="binding site" evidence="8">
    <location>
        <begin position="141"/>
        <end position="144"/>
    </location>
    <ligand>
        <name>GTP</name>
        <dbReference type="ChEBI" id="CHEBI:37565"/>
    </ligand>
</feature>
<evidence type="ECO:0000256" key="7">
    <source>
        <dbReference type="ARBA" id="ARBA00024731"/>
    </source>
</evidence>
<dbReference type="CDD" id="cd16262">
    <property type="entry name" value="EFG_III"/>
    <property type="match status" value="1"/>
</dbReference>
<dbReference type="CDD" id="cd01434">
    <property type="entry name" value="EFG_mtEFG1_IV"/>
    <property type="match status" value="1"/>
</dbReference>
<evidence type="ECO:0000259" key="9">
    <source>
        <dbReference type="PROSITE" id="PS51722"/>
    </source>
</evidence>